<reference evidence="2" key="1">
    <citation type="journal article" date="2018" name="Nat. Med.">
        <title>Expanded skin virome in DOCK8-deficient patients.</title>
        <authorList>
            <consortium name="NISC Comparative Sequencing Program"/>
            <person name="Tirosh O."/>
            <person name="Conlan S."/>
            <person name="Deming C."/>
            <person name="Lee-Lin S.Q."/>
            <person name="Huang X."/>
            <person name="Su H.C."/>
            <person name="Freeman A.F."/>
            <person name="Segre J.A."/>
            <person name="Kong H.H."/>
        </authorList>
    </citation>
    <scope>NUCLEOTIDE SEQUENCE</scope>
    <source>
        <strain evidence="2">HPV-mSK_063</strain>
    </source>
</reference>
<evidence type="ECO:0000313" key="2">
    <source>
        <dbReference type="EMBL" id="QAB13920.1"/>
    </source>
</evidence>
<sequence length="134" mass="15667">MLTDMERQENGLLMLEMNKFFLPLLPALLGGLYLTPQRSTGGPAPPTPRPKRKTDEDLYNRRRQALALPRNHHQEDDDDEEKENQPPVKDDEELKETEDLIQFLLKRLAKAISQYEEQVLHELKDLRKRLGIPQ</sequence>
<dbReference type="EMBL" id="MH777208">
    <property type="protein sequence ID" value="QAB13920.1"/>
    <property type="molecule type" value="Genomic_DNA"/>
</dbReference>
<protein>
    <submittedName>
        <fullName evidence="2">E4 protein</fullName>
    </submittedName>
</protein>
<proteinExistence type="predicted"/>
<name>A0A3R5T6R1_9PAPI</name>
<evidence type="ECO:0000256" key="1">
    <source>
        <dbReference type="SAM" id="MobiDB-lite"/>
    </source>
</evidence>
<accession>A0A3R5T6R1</accession>
<organism evidence="2">
    <name type="scientific">Human papillomavirus</name>
    <dbReference type="NCBI Taxonomy" id="10566"/>
    <lineage>
        <taxon>Viruses</taxon>
        <taxon>Monodnaviria</taxon>
        <taxon>Shotokuvirae</taxon>
        <taxon>Cossaviricota</taxon>
        <taxon>Papovaviricetes</taxon>
        <taxon>Zurhausenvirales</taxon>
        <taxon>Papillomaviridae</taxon>
    </lineage>
</organism>
<feature type="region of interest" description="Disordered" evidence="1">
    <location>
        <begin position="33"/>
        <end position="95"/>
    </location>
</feature>